<reference evidence="4" key="1">
    <citation type="submission" date="2018-08" db="EMBL/GenBank/DDBJ databases">
        <authorList>
            <person name="Im W.T."/>
        </authorList>
    </citation>
    <scope>NUCLEOTIDE SEQUENCE [LARGE SCALE GENOMIC DNA]</scope>
    <source>
        <strain evidence="4">LA-28</strain>
    </source>
</reference>
<sequence length="430" mass="47641">MVSLYTAFKLNWNRALNLIQNCEVCGQKALHRALDLGDHPMCDDLVPVGDPRIPIEYPIQISFCPVCRTAHQMFQIPKRTLFSESYHYRARHTADVLKGMATLVDRCEELAGSVKDLTVLDVGCNDGSLLSIFRQKGAKTIGVEPTGAASDAIAAGHTVYHDYFSPEIATKIVAEHGKPDIVTFTNVFAHIENLESVITALRTLMGPQTLLVIENHYLGAVLDRYQFDTFYHEHPRTYSLTSFDYIARSLGASLVSVEFPARYGGNIRVVMAGTPRKNVGGLAPHEVDESDFGERLAEMGRRIPLWSKGKRAELLEVVSRFGPLPAKAFPGRAAILVKLLGLDETMVSAIYEKPGSMKIDHYVPGTRIPIVSDDDFADRPNKEAPLLNFAWHIADEIHAYLRSRGYAGEIIDLFSAEEFDRLTASHVSGG</sequence>
<dbReference type="Gene3D" id="6.20.50.110">
    <property type="entry name" value="Methyltransferase, zinc-binding domain"/>
    <property type="match status" value="1"/>
</dbReference>
<accession>A0A371X907</accession>
<evidence type="ECO:0000313" key="4">
    <source>
        <dbReference type="Proteomes" id="UP000262379"/>
    </source>
</evidence>
<evidence type="ECO:0000313" key="3">
    <source>
        <dbReference type="EMBL" id="RFC65681.1"/>
    </source>
</evidence>
<dbReference type="GO" id="GO:0008168">
    <property type="term" value="F:methyltransferase activity"/>
    <property type="evidence" value="ECO:0007669"/>
    <property type="project" value="UniProtKB-KW"/>
</dbReference>
<dbReference type="Gene3D" id="3.40.50.720">
    <property type="entry name" value="NAD(P)-binding Rossmann-like Domain"/>
    <property type="match status" value="1"/>
</dbReference>
<dbReference type="PANTHER" id="PTHR43861:SF5">
    <property type="entry name" value="BLL5978 PROTEIN"/>
    <property type="match status" value="1"/>
</dbReference>
<dbReference type="InterPro" id="IPR038576">
    <property type="entry name" value="Methyltransf_Zn-bd_dom_put_sf"/>
</dbReference>
<dbReference type="EMBL" id="QURN01000014">
    <property type="protein sequence ID" value="RFC65681.1"/>
    <property type="molecule type" value="Genomic_DNA"/>
</dbReference>
<organism evidence="3 4">
    <name type="scientific">Mesorhizobium denitrificans</name>
    <dbReference type="NCBI Taxonomy" id="2294114"/>
    <lineage>
        <taxon>Bacteria</taxon>
        <taxon>Pseudomonadati</taxon>
        <taxon>Pseudomonadota</taxon>
        <taxon>Alphaproteobacteria</taxon>
        <taxon>Hyphomicrobiales</taxon>
        <taxon>Phyllobacteriaceae</taxon>
        <taxon>Mesorhizobium</taxon>
    </lineage>
</organism>
<dbReference type="SUPFAM" id="SSF53335">
    <property type="entry name" value="S-adenosyl-L-methionine-dependent methyltransferases"/>
    <property type="match status" value="1"/>
</dbReference>
<evidence type="ECO:0000259" key="2">
    <source>
        <dbReference type="Pfam" id="PF08484"/>
    </source>
</evidence>
<proteinExistence type="predicted"/>
<gene>
    <name evidence="3" type="ORF">DY251_16700</name>
</gene>
<keyword evidence="3" id="KW-0489">Methyltransferase</keyword>
<name>A0A371X907_9HYPH</name>
<feature type="domain" description="Methyltransferase putative zinc binding" evidence="1">
    <location>
        <begin position="22"/>
        <end position="82"/>
    </location>
</feature>
<dbReference type="Gene3D" id="3.40.50.150">
    <property type="entry name" value="Vaccinia Virus protein VP39"/>
    <property type="match status" value="1"/>
</dbReference>
<dbReference type="GO" id="GO:0032259">
    <property type="term" value="P:methylation"/>
    <property type="evidence" value="ECO:0007669"/>
    <property type="project" value="UniProtKB-KW"/>
</dbReference>
<dbReference type="InterPro" id="IPR013630">
    <property type="entry name" value="Methyltransf_Zn-bd_dom_put"/>
</dbReference>
<keyword evidence="4" id="KW-1185">Reference proteome</keyword>
<protein>
    <submittedName>
        <fullName evidence="3">Methyltransferase domain-containing protein</fullName>
    </submittedName>
</protein>
<dbReference type="InterPro" id="IPR013691">
    <property type="entry name" value="MeTrfase_14"/>
</dbReference>
<dbReference type="Pfam" id="PF08421">
    <property type="entry name" value="Methyltransf_13"/>
    <property type="match status" value="1"/>
</dbReference>
<dbReference type="Proteomes" id="UP000262379">
    <property type="component" value="Unassembled WGS sequence"/>
</dbReference>
<evidence type="ECO:0000259" key="1">
    <source>
        <dbReference type="Pfam" id="PF08421"/>
    </source>
</evidence>
<dbReference type="Pfam" id="PF08484">
    <property type="entry name" value="Methyltransf_14"/>
    <property type="match status" value="1"/>
</dbReference>
<dbReference type="PANTHER" id="PTHR43861">
    <property type="entry name" value="TRANS-ACONITATE 2-METHYLTRANSFERASE-RELATED"/>
    <property type="match status" value="1"/>
</dbReference>
<dbReference type="InterPro" id="IPR029063">
    <property type="entry name" value="SAM-dependent_MTases_sf"/>
</dbReference>
<dbReference type="Pfam" id="PF13489">
    <property type="entry name" value="Methyltransf_23"/>
    <property type="match status" value="1"/>
</dbReference>
<keyword evidence="3" id="KW-0808">Transferase</keyword>
<comment type="caution">
    <text evidence="3">The sequence shown here is derived from an EMBL/GenBank/DDBJ whole genome shotgun (WGS) entry which is preliminary data.</text>
</comment>
<feature type="domain" description="C-methyltransferase" evidence="2">
    <location>
        <begin position="330"/>
        <end position="402"/>
    </location>
</feature>
<dbReference type="AlphaFoldDB" id="A0A371X907"/>